<gene>
    <name evidence="2" type="ordered locus">syc1387_c</name>
</gene>
<dbReference type="EMBL" id="AP008231">
    <property type="protein sequence ID" value="BAD79577.1"/>
    <property type="molecule type" value="Genomic_DNA"/>
</dbReference>
<dbReference type="eggNOG" id="ENOG5031SN4">
    <property type="taxonomic scope" value="Bacteria"/>
</dbReference>
<evidence type="ECO:0000313" key="3">
    <source>
        <dbReference type="Proteomes" id="UP000001175"/>
    </source>
</evidence>
<keyword evidence="2" id="KW-0489">Methyltransferase</keyword>
<dbReference type="InterPro" id="IPR058684">
    <property type="entry name" value="YopA_M"/>
</dbReference>
<feature type="domain" description="YopA central" evidence="1">
    <location>
        <begin position="111"/>
        <end position="245"/>
    </location>
</feature>
<dbReference type="Pfam" id="PF26308">
    <property type="entry name" value="YopA_M"/>
    <property type="match status" value="1"/>
</dbReference>
<accession>A0A0H3K5Y8</accession>
<dbReference type="GeneID" id="72428927"/>
<keyword evidence="2" id="KW-0808">Transferase</keyword>
<dbReference type="Proteomes" id="UP000001175">
    <property type="component" value="Chromosome"/>
</dbReference>
<name>A0A0H3K5Y8_SYNP6</name>
<reference evidence="2 3" key="1">
    <citation type="journal article" date="2007" name="Photosyn. Res.">
        <title>Complete nucleotide sequence of the freshwater unicellular cyanobacterium Synechococcus elongatus PCC 6301 chromosome: gene content and organization.</title>
        <authorList>
            <person name="Sugita C."/>
            <person name="Ogata K."/>
            <person name="Shikata M."/>
            <person name="Jikuya H."/>
            <person name="Takano J."/>
            <person name="Furumichi M."/>
            <person name="Kanehisa M."/>
            <person name="Omata T."/>
            <person name="Sugiura M."/>
            <person name="Sugita M."/>
        </authorList>
    </citation>
    <scope>NUCLEOTIDE SEQUENCE [LARGE SCALE GENOMIC DNA]</scope>
    <source>
        <strain evidence="3">ATCC 27144 / PCC 6301 / SAUG 1402/1</strain>
    </source>
</reference>
<sequence length="443" mass="50547">MNYPLALEDIHFSTNLNQEIEFYNDEIYVNVDDVLVQSNGRIWLTWLPIPAVRFSITGLPIGTIKSLLLDTVDLYLKNKKLIKNCKISHISTGGLEESIFGFMSQKIQHNPQYRVDYIDCSIVNLHEIYGDPIMYADGTSCRARLKFICSDWKIIVDSKKGHKNILNSLCEQSGYALTHSVRLTRLDGSKFQFSEGIQVLDVFSLYLSFAVGRWIGCVFPVGNDGSSSGLSVMEWSCPRVDPFRNCFTWTDMQYSKVLEDPFSSFMSLWDDEDWREVLQTALHWYLSANAFSGGLEGAIIQAQTALELLSSAVLVEREKWLSNDGYTRISAAERIRLLIHWSGVSADIPSELVELSKLAKSENWMDSADAMTAMRNTITHPTQKNRVKYARHSSAVRTETWKICLWYLELIILKILNYNGAYRSRISCTWVGHIVPIPWSCKN</sequence>
<protein>
    <submittedName>
        <fullName evidence="2">Similar to thiol methyltransferase 1</fullName>
    </submittedName>
</protein>
<dbReference type="GO" id="GO:0008168">
    <property type="term" value="F:methyltransferase activity"/>
    <property type="evidence" value="ECO:0007669"/>
    <property type="project" value="UniProtKB-KW"/>
</dbReference>
<dbReference type="RefSeq" id="WP_011243699.1">
    <property type="nucleotide sequence ID" value="NC_006576.1"/>
</dbReference>
<dbReference type="GO" id="GO:0032259">
    <property type="term" value="P:methylation"/>
    <property type="evidence" value="ECO:0007669"/>
    <property type="project" value="UniProtKB-KW"/>
</dbReference>
<organism evidence="2 3">
    <name type="scientific">Synechococcus sp. (strain ATCC 27144 / PCC 6301 / SAUG 1402/1)</name>
    <name type="common">Anacystis nidulans</name>
    <dbReference type="NCBI Taxonomy" id="269084"/>
    <lineage>
        <taxon>Bacteria</taxon>
        <taxon>Bacillati</taxon>
        <taxon>Cyanobacteriota</taxon>
        <taxon>Cyanophyceae</taxon>
        <taxon>Synechococcales</taxon>
        <taxon>Synechococcaceae</taxon>
        <taxon>Synechococcus</taxon>
    </lineage>
</organism>
<evidence type="ECO:0000313" key="2">
    <source>
        <dbReference type="EMBL" id="BAD79577.1"/>
    </source>
</evidence>
<dbReference type="AlphaFoldDB" id="A0A0H3K5Y8"/>
<evidence type="ECO:0000259" key="1">
    <source>
        <dbReference type="Pfam" id="PF26308"/>
    </source>
</evidence>
<dbReference type="KEGG" id="syc:syc1387_c"/>
<proteinExistence type="predicted"/>